<proteinExistence type="predicted"/>
<dbReference type="AlphaFoldDB" id="A0A9R1D6T9"/>
<comment type="caution">
    <text evidence="1">The sequence shown here is derived from an EMBL/GenBank/DDBJ whole genome shotgun (WGS) entry which is preliminary data.</text>
</comment>
<protein>
    <submittedName>
        <fullName evidence="1">Uncharacterized protein</fullName>
    </submittedName>
</protein>
<dbReference type="Proteomes" id="UP001139494">
    <property type="component" value="Unassembled WGS sequence"/>
</dbReference>
<accession>A0A9R1D6T9</accession>
<gene>
    <name evidence="1" type="ORF">KM295_14790</name>
</gene>
<evidence type="ECO:0000313" key="2">
    <source>
        <dbReference type="Proteomes" id="UP001139494"/>
    </source>
</evidence>
<dbReference type="Pfam" id="PF26425">
    <property type="entry name" value="PIN_halo"/>
    <property type="match status" value="1"/>
</dbReference>
<organism evidence="1 2">
    <name type="scientific">Natronomonas aquatica</name>
    <dbReference type="NCBI Taxonomy" id="2841590"/>
    <lineage>
        <taxon>Archaea</taxon>
        <taxon>Methanobacteriati</taxon>
        <taxon>Methanobacteriota</taxon>
        <taxon>Stenosarchaea group</taxon>
        <taxon>Halobacteria</taxon>
        <taxon>Halobacteriales</taxon>
        <taxon>Natronomonadaceae</taxon>
        <taxon>Natronomonas</taxon>
    </lineage>
</organism>
<name>A0A9R1D6T9_9EURY</name>
<keyword evidence="2" id="KW-1185">Reference proteome</keyword>
<dbReference type="EMBL" id="JAHLKM010000034">
    <property type="protein sequence ID" value="MCQ4334721.1"/>
    <property type="molecule type" value="Genomic_DNA"/>
</dbReference>
<reference evidence="1" key="1">
    <citation type="journal article" date="2023" name="Front. Microbiol.">
        <title>Genomic-based phylogenetic and metabolic analyses of the genus Natronomonas, and description of Natronomonas aquatica sp. nov.</title>
        <authorList>
            <person name="Garcia-Roldan A."/>
            <person name="Duran-Viseras A."/>
            <person name="de la Haba R.R."/>
            <person name="Corral P."/>
            <person name="Sanchez-Porro C."/>
            <person name="Ventosa A."/>
        </authorList>
    </citation>
    <scope>NUCLEOTIDE SEQUENCE</scope>
    <source>
        <strain evidence="1">F2-12</strain>
    </source>
</reference>
<evidence type="ECO:0000313" key="1">
    <source>
        <dbReference type="EMBL" id="MCQ4334721.1"/>
    </source>
</evidence>
<dbReference type="InterPro" id="IPR058703">
    <property type="entry name" value="PIN-containing"/>
</dbReference>
<sequence>MSEGDLTPFPPALLLDTSFLRTLGGTRTWKYRTFIDYVEQNDVRLFLTPRVIDELSEQQAYMSIDWVDKAETTDWIKQTGEFQPGVRVHDGPRAGEIFDSTHAKIADREQVDPDKLRKTDASLPAVAVMLLGSKAFDRIGILLDDNHAEASIESVLQNTYYDGRIAVLNIWDTLSYMETEL</sequence>